<feature type="chain" id="PRO_5042164298" description="Secreted protein" evidence="2">
    <location>
        <begin position="27"/>
        <end position="82"/>
    </location>
</feature>
<dbReference type="Proteomes" id="UP001278766">
    <property type="component" value="Unassembled WGS sequence"/>
</dbReference>
<reference evidence="3" key="2">
    <citation type="submission" date="2023-06" db="EMBL/GenBank/DDBJ databases">
        <authorList>
            <consortium name="Lawrence Berkeley National Laboratory"/>
            <person name="Haridas S."/>
            <person name="Hensen N."/>
            <person name="Bonometti L."/>
            <person name="Westerberg I."/>
            <person name="Brannstrom I.O."/>
            <person name="Guillou S."/>
            <person name="Cros-Aarteil S."/>
            <person name="Calhoun S."/>
            <person name="Kuo A."/>
            <person name="Mondo S."/>
            <person name="Pangilinan J."/>
            <person name="Riley R."/>
            <person name="Labutti K."/>
            <person name="Andreopoulos B."/>
            <person name="Lipzen A."/>
            <person name="Chen C."/>
            <person name="Yanf M."/>
            <person name="Daum C."/>
            <person name="Ng V."/>
            <person name="Clum A."/>
            <person name="Steindorff A."/>
            <person name="Ohm R."/>
            <person name="Martin F."/>
            <person name="Silar P."/>
            <person name="Natvig D."/>
            <person name="Lalanne C."/>
            <person name="Gautier V."/>
            <person name="Ament-Velasquez S.L."/>
            <person name="Kruys A."/>
            <person name="Hutchinson M.I."/>
            <person name="Powell A.J."/>
            <person name="Barry K."/>
            <person name="Miller A.N."/>
            <person name="Grigoriev I.V."/>
            <person name="Debuchy R."/>
            <person name="Gladieux P."/>
            <person name="Thoren M.H."/>
            <person name="Johannesson H."/>
        </authorList>
    </citation>
    <scope>NUCLEOTIDE SEQUENCE</scope>
    <source>
        <strain evidence="3">CBS 168.71</strain>
    </source>
</reference>
<feature type="region of interest" description="Disordered" evidence="1">
    <location>
        <begin position="31"/>
        <end position="60"/>
    </location>
</feature>
<protein>
    <recommendedName>
        <fullName evidence="5">Secreted protein</fullName>
    </recommendedName>
</protein>
<keyword evidence="2" id="KW-0732">Signal</keyword>
<feature type="compositionally biased region" description="Basic residues" evidence="1">
    <location>
        <begin position="44"/>
        <end position="54"/>
    </location>
</feature>
<organism evidence="3 4">
    <name type="scientific">Chaetomium fimeti</name>
    <dbReference type="NCBI Taxonomy" id="1854472"/>
    <lineage>
        <taxon>Eukaryota</taxon>
        <taxon>Fungi</taxon>
        <taxon>Dikarya</taxon>
        <taxon>Ascomycota</taxon>
        <taxon>Pezizomycotina</taxon>
        <taxon>Sordariomycetes</taxon>
        <taxon>Sordariomycetidae</taxon>
        <taxon>Sordariales</taxon>
        <taxon>Chaetomiaceae</taxon>
        <taxon>Chaetomium</taxon>
    </lineage>
</organism>
<evidence type="ECO:0000313" key="4">
    <source>
        <dbReference type="Proteomes" id="UP001278766"/>
    </source>
</evidence>
<proteinExistence type="predicted"/>
<dbReference type="RefSeq" id="XP_062657064.1">
    <property type="nucleotide sequence ID" value="XM_062804407.1"/>
</dbReference>
<name>A0AAE0HBZ9_9PEZI</name>
<dbReference type="EMBL" id="JAUEPN010000006">
    <property type="protein sequence ID" value="KAK3293550.1"/>
    <property type="molecule type" value="Genomic_DNA"/>
</dbReference>
<gene>
    <name evidence="3" type="ORF">B0H64DRAFT_404856</name>
</gene>
<evidence type="ECO:0000256" key="2">
    <source>
        <dbReference type="SAM" id="SignalP"/>
    </source>
</evidence>
<comment type="caution">
    <text evidence="3">The sequence shown here is derived from an EMBL/GenBank/DDBJ whole genome shotgun (WGS) entry which is preliminary data.</text>
</comment>
<evidence type="ECO:0000313" key="3">
    <source>
        <dbReference type="EMBL" id="KAK3293550.1"/>
    </source>
</evidence>
<sequence>MRGGGFVCNFASSLVSLGPAWVGVWSANQGQERNDRGPILHNLRPTRRGRRPPHLPRQGRMNAMDEAVAVLPLNSSSNAPSN</sequence>
<keyword evidence="4" id="KW-1185">Reference proteome</keyword>
<dbReference type="AlphaFoldDB" id="A0AAE0HBZ9"/>
<accession>A0AAE0HBZ9</accession>
<evidence type="ECO:0008006" key="5">
    <source>
        <dbReference type="Google" id="ProtNLM"/>
    </source>
</evidence>
<evidence type="ECO:0000256" key="1">
    <source>
        <dbReference type="SAM" id="MobiDB-lite"/>
    </source>
</evidence>
<reference evidence="3" key="1">
    <citation type="journal article" date="2023" name="Mol. Phylogenet. Evol.">
        <title>Genome-scale phylogeny and comparative genomics of the fungal order Sordariales.</title>
        <authorList>
            <person name="Hensen N."/>
            <person name="Bonometti L."/>
            <person name="Westerberg I."/>
            <person name="Brannstrom I.O."/>
            <person name="Guillou S."/>
            <person name="Cros-Aarteil S."/>
            <person name="Calhoun S."/>
            <person name="Haridas S."/>
            <person name="Kuo A."/>
            <person name="Mondo S."/>
            <person name="Pangilinan J."/>
            <person name="Riley R."/>
            <person name="LaButti K."/>
            <person name="Andreopoulos B."/>
            <person name="Lipzen A."/>
            <person name="Chen C."/>
            <person name="Yan M."/>
            <person name="Daum C."/>
            <person name="Ng V."/>
            <person name="Clum A."/>
            <person name="Steindorff A."/>
            <person name="Ohm R.A."/>
            <person name="Martin F."/>
            <person name="Silar P."/>
            <person name="Natvig D.O."/>
            <person name="Lalanne C."/>
            <person name="Gautier V."/>
            <person name="Ament-Velasquez S.L."/>
            <person name="Kruys A."/>
            <person name="Hutchinson M.I."/>
            <person name="Powell A.J."/>
            <person name="Barry K."/>
            <person name="Miller A.N."/>
            <person name="Grigoriev I.V."/>
            <person name="Debuchy R."/>
            <person name="Gladieux P."/>
            <person name="Hiltunen Thoren M."/>
            <person name="Johannesson H."/>
        </authorList>
    </citation>
    <scope>NUCLEOTIDE SEQUENCE</scope>
    <source>
        <strain evidence="3">CBS 168.71</strain>
    </source>
</reference>
<feature type="signal peptide" evidence="2">
    <location>
        <begin position="1"/>
        <end position="26"/>
    </location>
</feature>
<dbReference type="GeneID" id="87841355"/>